<evidence type="ECO:0000313" key="4">
    <source>
        <dbReference type="Proteomes" id="UP001211907"/>
    </source>
</evidence>
<dbReference type="InterPro" id="IPR050791">
    <property type="entry name" value="Aldo-Keto_reductase"/>
</dbReference>
<accession>A0AAD5XG59</accession>
<organism evidence="3 4">
    <name type="scientific">Physocladia obscura</name>
    <dbReference type="NCBI Taxonomy" id="109957"/>
    <lineage>
        <taxon>Eukaryota</taxon>
        <taxon>Fungi</taxon>
        <taxon>Fungi incertae sedis</taxon>
        <taxon>Chytridiomycota</taxon>
        <taxon>Chytridiomycota incertae sedis</taxon>
        <taxon>Chytridiomycetes</taxon>
        <taxon>Chytridiales</taxon>
        <taxon>Chytriomycetaceae</taxon>
        <taxon>Physocladia</taxon>
    </lineage>
</organism>
<evidence type="ECO:0000313" key="3">
    <source>
        <dbReference type="EMBL" id="KAJ3135583.1"/>
    </source>
</evidence>
<dbReference type="GO" id="GO:0016491">
    <property type="term" value="F:oxidoreductase activity"/>
    <property type="evidence" value="ECO:0007669"/>
    <property type="project" value="UniProtKB-KW"/>
</dbReference>
<dbReference type="SUPFAM" id="SSF51430">
    <property type="entry name" value="NAD(P)-linked oxidoreductase"/>
    <property type="match status" value="1"/>
</dbReference>
<sequence>MAKLADESRFSRIGYGALSLTQTSDRAECLAILQLLVDKKTAFIDTTNVYGFRYSEELIGECLRQNTRNRTKISLCKKFEFNSANPFVVCGKPEYVKEYCDTSLKRFGVDCIDPYYKHRVDPDTPIENTVTAMAELVKKGKIRYIGLCEASVQSIRRAHKVHPIAPAPVEYSPWSTDLKTNRILDTCKDLELSFLANRKRILDGKYKTLDDFAPDGSRKVLQRFQEPAFAHNVETLKEIADAKKYTVAQLRLAWVCAQAPHLVAIQIRGELGAFNVVILSKYFEVHYYCR</sequence>
<keyword evidence="4" id="KW-1185">Reference proteome</keyword>
<dbReference type="Proteomes" id="UP001211907">
    <property type="component" value="Unassembled WGS sequence"/>
</dbReference>
<dbReference type="PANTHER" id="PTHR43625">
    <property type="entry name" value="AFLATOXIN B1 ALDEHYDE REDUCTASE"/>
    <property type="match status" value="1"/>
</dbReference>
<dbReference type="EMBL" id="JADGJH010000159">
    <property type="protein sequence ID" value="KAJ3135583.1"/>
    <property type="molecule type" value="Genomic_DNA"/>
</dbReference>
<dbReference type="GO" id="GO:0005737">
    <property type="term" value="C:cytoplasm"/>
    <property type="evidence" value="ECO:0007669"/>
    <property type="project" value="TreeGrafter"/>
</dbReference>
<dbReference type="Gene3D" id="3.20.20.100">
    <property type="entry name" value="NADP-dependent oxidoreductase domain"/>
    <property type="match status" value="1"/>
</dbReference>
<dbReference type="Pfam" id="PF00248">
    <property type="entry name" value="Aldo_ket_red"/>
    <property type="match status" value="1"/>
</dbReference>
<name>A0AAD5XG59_9FUNG</name>
<gene>
    <name evidence="3" type="ORF">HK100_002521</name>
</gene>
<protein>
    <recommendedName>
        <fullName evidence="2">NADP-dependent oxidoreductase domain-containing protein</fullName>
    </recommendedName>
</protein>
<evidence type="ECO:0000259" key="2">
    <source>
        <dbReference type="Pfam" id="PF00248"/>
    </source>
</evidence>
<reference evidence="3" key="1">
    <citation type="submission" date="2020-05" db="EMBL/GenBank/DDBJ databases">
        <title>Phylogenomic resolution of chytrid fungi.</title>
        <authorList>
            <person name="Stajich J.E."/>
            <person name="Amses K."/>
            <person name="Simmons R."/>
            <person name="Seto K."/>
            <person name="Myers J."/>
            <person name="Bonds A."/>
            <person name="Quandt C.A."/>
            <person name="Barry K."/>
            <person name="Liu P."/>
            <person name="Grigoriev I."/>
            <person name="Longcore J.E."/>
            <person name="James T.Y."/>
        </authorList>
    </citation>
    <scope>NUCLEOTIDE SEQUENCE</scope>
    <source>
        <strain evidence="3">JEL0513</strain>
    </source>
</reference>
<feature type="domain" description="NADP-dependent oxidoreductase" evidence="2">
    <location>
        <begin position="12"/>
        <end position="263"/>
    </location>
</feature>
<dbReference type="InterPro" id="IPR036812">
    <property type="entry name" value="NAD(P)_OxRdtase_dom_sf"/>
</dbReference>
<evidence type="ECO:0000256" key="1">
    <source>
        <dbReference type="ARBA" id="ARBA00023002"/>
    </source>
</evidence>
<dbReference type="PANTHER" id="PTHR43625:SF40">
    <property type="entry name" value="ALDO-KETO REDUCTASE YAKC [NADP(+)]"/>
    <property type="match status" value="1"/>
</dbReference>
<proteinExistence type="predicted"/>
<dbReference type="InterPro" id="IPR023210">
    <property type="entry name" value="NADP_OxRdtase_dom"/>
</dbReference>
<keyword evidence="1" id="KW-0560">Oxidoreductase</keyword>
<dbReference type="AlphaFoldDB" id="A0AAD5XG59"/>
<comment type="caution">
    <text evidence="3">The sequence shown here is derived from an EMBL/GenBank/DDBJ whole genome shotgun (WGS) entry which is preliminary data.</text>
</comment>